<dbReference type="STRING" id="1796646.A4V02_06215"/>
<reference evidence="3" key="1">
    <citation type="submission" date="2016-04" db="EMBL/GenBank/DDBJ databases">
        <title>Complete Genome Sequences of Twelve Strains of a Stable Defined Moderately Diverse Mouse Microbiota 2 (sDMDMm2).</title>
        <authorList>
            <person name="Uchimura Y."/>
            <person name="Wyss M."/>
            <person name="Brugiroux S."/>
            <person name="Limenitakis J.P."/>
            <person name="Stecher B."/>
            <person name="McCoy K.D."/>
            <person name="Macpherson A.J."/>
        </authorList>
    </citation>
    <scope>NUCLEOTIDE SEQUENCE [LARGE SCALE GENOMIC DNA]</scope>
    <source>
        <strain evidence="3">YL27</strain>
    </source>
</reference>
<evidence type="ECO:0000313" key="3">
    <source>
        <dbReference type="Proteomes" id="UP000186351"/>
    </source>
</evidence>
<accession>A0A1B1S975</accession>
<dbReference type="InterPro" id="IPR025050">
    <property type="entry name" value="TraL_transposon"/>
</dbReference>
<dbReference type="Proteomes" id="UP000186351">
    <property type="component" value="Chromosome"/>
</dbReference>
<evidence type="ECO:0000313" key="2">
    <source>
        <dbReference type="EMBL" id="ANU63355.1"/>
    </source>
</evidence>
<dbReference type="KEGG" id="pary:A4V02_06215"/>
<organism evidence="2 3">
    <name type="scientific">Muribaculum intestinale</name>
    <dbReference type="NCBI Taxonomy" id="1796646"/>
    <lineage>
        <taxon>Bacteria</taxon>
        <taxon>Pseudomonadati</taxon>
        <taxon>Bacteroidota</taxon>
        <taxon>Bacteroidia</taxon>
        <taxon>Bacteroidales</taxon>
        <taxon>Muribaculaceae</taxon>
        <taxon>Muribaculum</taxon>
    </lineage>
</organism>
<name>A0A1B1S975_9BACT</name>
<protein>
    <recommendedName>
        <fullName evidence="4">DUF3989 domain-containing protein</fullName>
    </recommendedName>
</protein>
<sequence>MRVLSKVRDTIYNKVWHTPKGKLRNFLICKCDNIPQKRRLTIVGIFFGLFVLIAFLLFGNACYHIGLGQARQHIDEIKHIKAVELPASTEKQSLPTFDDI</sequence>
<dbReference type="RefSeq" id="WP_068960693.1">
    <property type="nucleotide sequence ID" value="NZ_CP021421.1"/>
</dbReference>
<dbReference type="OrthoDB" id="1094607at2"/>
<evidence type="ECO:0000256" key="1">
    <source>
        <dbReference type="SAM" id="Phobius"/>
    </source>
</evidence>
<accession>A0A1Z2XJE8</accession>
<keyword evidence="1" id="KW-0472">Membrane</keyword>
<keyword evidence="3" id="KW-1185">Reference proteome</keyword>
<proteinExistence type="predicted"/>
<keyword evidence="1" id="KW-1133">Transmembrane helix</keyword>
<evidence type="ECO:0008006" key="4">
    <source>
        <dbReference type="Google" id="ProtNLM"/>
    </source>
</evidence>
<keyword evidence="1" id="KW-0812">Transmembrane</keyword>
<dbReference type="Pfam" id="PF13150">
    <property type="entry name" value="TraL_transposon"/>
    <property type="match status" value="1"/>
</dbReference>
<dbReference type="EMBL" id="CP015402">
    <property type="protein sequence ID" value="ANU63355.1"/>
    <property type="molecule type" value="Genomic_DNA"/>
</dbReference>
<dbReference type="AlphaFoldDB" id="A0A1B1S975"/>
<feature type="transmembrane region" description="Helical" evidence="1">
    <location>
        <begin position="40"/>
        <end position="59"/>
    </location>
</feature>
<gene>
    <name evidence="2" type="ORF">A4V02_06215</name>
</gene>